<accession>A0A1M6CL52</accession>
<dbReference type="Proteomes" id="UP000184172">
    <property type="component" value="Unassembled WGS sequence"/>
</dbReference>
<proteinExistence type="predicted"/>
<protein>
    <submittedName>
        <fullName evidence="1">Uncharacterized protein</fullName>
    </submittedName>
</protein>
<gene>
    <name evidence="1" type="ORF">SAMN04487908_10412</name>
</gene>
<keyword evidence="2" id="KW-1185">Reference proteome</keyword>
<organism evidence="1 2">
    <name type="scientific">Aequorivita viscosa</name>
    <dbReference type="NCBI Taxonomy" id="797419"/>
    <lineage>
        <taxon>Bacteria</taxon>
        <taxon>Pseudomonadati</taxon>
        <taxon>Bacteroidota</taxon>
        <taxon>Flavobacteriia</taxon>
        <taxon>Flavobacteriales</taxon>
        <taxon>Flavobacteriaceae</taxon>
        <taxon>Aequorivita</taxon>
    </lineage>
</organism>
<dbReference type="EMBL" id="FQYV01000004">
    <property type="protein sequence ID" value="SHI61653.1"/>
    <property type="molecule type" value="Genomic_DNA"/>
</dbReference>
<sequence length="53" mass="6391">MLKQNWHKGESVTIGQLPYIEGSMRECFKRIKTKCLNVFAEPLQFYFEDFFEI</sequence>
<evidence type="ECO:0000313" key="2">
    <source>
        <dbReference type="Proteomes" id="UP000184172"/>
    </source>
</evidence>
<reference evidence="2" key="1">
    <citation type="submission" date="2016-11" db="EMBL/GenBank/DDBJ databases">
        <authorList>
            <person name="Varghese N."/>
            <person name="Submissions S."/>
        </authorList>
    </citation>
    <scope>NUCLEOTIDE SEQUENCE [LARGE SCALE GENOMIC DNA]</scope>
    <source>
        <strain evidence="2">DSM 26349</strain>
    </source>
</reference>
<dbReference type="AlphaFoldDB" id="A0A1M6CL52"/>
<evidence type="ECO:0000313" key="1">
    <source>
        <dbReference type="EMBL" id="SHI61653.1"/>
    </source>
</evidence>
<name>A0A1M6CL52_9FLAO</name>